<feature type="domain" description="HRDC" evidence="2">
    <location>
        <begin position="246"/>
        <end position="326"/>
    </location>
</feature>
<dbReference type="PANTHER" id="PTHR47649:SF1">
    <property type="entry name" value="RIBONUCLEASE D"/>
    <property type="match status" value="1"/>
</dbReference>
<dbReference type="Pfam" id="PF00570">
    <property type="entry name" value="HRDC"/>
    <property type="match status" value="1"/>
</dbReference>
<dbReference type="SUPFAM" id="SSF53098">
    <property type="entry name" value="Ribonuclease H-like"/>
    <property type="match status" value="1"/>
</dbReference>
<dbReference type="Pfam" id="PF01612">
    <property type="entry name" value="DNA_pol_A_exo1"/>
    <property type="match status" value="1"/>
</dbReference>
<evidence type="ECO:0000259" key="2">
    <source>
        <dbReference type="PROSITE" id="PS50967"/>
    </source>
</evidence>
<feature type="region of interest" description="Disordered" evidence="1">
    <location>
        <begin position="325"/>
        <end position="346"/>
    </location>
</feature>
<dbReference type="SMART" id="SM00341">
    <property type="entry name" value="HRDC"/>
    <property type="match status" value="1"/>
</dbReference>
<dbReference type="SMART" id="SM00474">
    <property type="entry name" value="35EXOc"/>
    <property type="match status" value="1"/>
</dbReference>
<dbReference type="GO" id="GO:0000166">
    <property type="term" value="F:nucleotide binding"/>
    <property type="evidence" value="ECO:0007669"/>
    <property type="project" value="InterPro"/>
</dbReference>
<dbReference type="RefSeq" id="WP_197679074.1">
    <property type="nucleotide sequence ID" value="NZ_LT629688.1"/>
</dbReference>
<dbReference type="Pfam" id="PF18305">
    <property type="entry name" value="DNA_pol_A_exoN"/>
    <property type="match status" value="1"/>
</dbReference>
<reference evidence="3 4" key="1">
    <citation type="submission" date="2016-10" db="EMBL/GenBank/DDBJ databases">
        <authorList>
            <person name="de Groot N.N."/>
        </authorList>
    </citation>
    <scope>NUCLEOTIDE SEQUENCE [LARGE SCALE GENOMIC DNA]</scope>
    <source>
        <strain evidence="3 4">MON 2.2</strain>
    </source>
</reference>
<evidence type="ECO:0000313" key="3">
    <source>
        <dbReference type="EMBL" id="SDE35044.1"/>
    </source>
</evidence>
<dbReference type="CDD" id="cd06142">
    <property type="entry name" value="RNaseD_exo"/>
    <property type="match status" value="1"/>
</dbReference>
<accession>A0A1G7C6M4</accession>
<dbReference type="PROSITE" id="PS50967">
    <property type="entry name" value="HRDC"/>
    <property type="match status" value="1"/>
</dbReference>
<gene>
    <name evidence="3" type="ORF">SAMN04489747_3181</name>
</gene>
<dbReference type="PANTHER" id="PTHR47649">
    <property type="entry name" value="RIBONUCLEASE D"/>
    <property type="match status" value="1"/>
</dbReference>
<dbReference type="Proteomes" id="UP000198546">
    <property type="component" value="Chromosome i"/>
</dbReference>
<sequence length="451" mass="49619">MSERPVDGPDLEDTDAADDAVEVPLLTSPADGTPPVVADPEALAATVAALERGTGPVAIDAERAQGYRYGSDAYLIQLRREGSGTHLVDPRAFLVDGRVDLSVLADPIQEEEWIIHAASQDLPCLAEVQMVPTRLFDTELAGRLLNRRRVGLGALIEEEFGVRLLKEHSAADWSQRPMPQEWLTYAALDVELLVELRDRMASALVESGKEAWAEEEFAVLAAEAGAVRPPRQDPWRRTSGIHSVRTPAGLAVVRELWTVRDGIARSTDKAPGRVLIDVAITELAARPDPGEDDLRRIAGFKRRAAQRYREEWSAALARATSLSRSELPAMHLPSDSPPPPRTWAGRDPAAAARWDRVRPAVLELSEANDVPVENLLTPELLRRLAWQPPQPLDETTVDEVLAGLGARRWQRALVVPVLTPLLDDALTDPEVLEQAAELARRPRRRHRPASS</sequence>
<dbReference type="InterPro" id="IPR010997">
    <property type="entry name" value="HRDC-like_sf"/>
</dbReference>
<dbReference type="InterPro" id="IPR036397">
    <property type="entry name" value="RNaseH_sf"/>
</dbReference>
<dbReference type="InterPro" id="IPR044876">
    <property type="entry name" value="HRDC_dom_sf"/>
</dbReference>
<organism evidence="3 4">
    <name type="scientific">Auraticoccus monumenti</name>
    <dbReference type="NCBI Taxonomy" id="675864"/>
    <lineage>
        <taxon>Bacteria</taxon>
        <taxon>Bacillati</taxon>
        <taxon>Actinomycetota</taxon>
        <taxon>Actinomycetes</taxon>
        <taxon>Propionibacteriales</taxon>
        <taxon>Propionibacteriaceae</taxon>
        <taxon>Auraticoccus</taxon>
    </lineage>
</organism>
<dbReference type="Gene3D" id="3.30.420.10">
    <property type="entry name" value="Ribonuclease H-like superfamily/Ribonuclease H"/>
    <property type="match status" value="1"/>
</dbReference>
<dbReference type="InterPro" id="IPR041605">
    <property type="entry name" value="Exo_C"/>
</dbReference>
<proteinExistence type="predicted"/>
<dbReference type="InterPro" id="IPR002562">
    <property type="entry name" value="3'-5'_exonuclease_dom"/>
</dbReference>
<dbReference type="GO" id="GO:0008408">
    <property type="term" value="F:3'-5' exonuclease activity"/>
    <property type="evidence" value="ECO:0007669"/>
    <property type="project" value="InterPro"/>
</dbReference>
<name>A0A1G7C6M4_9ACTN</name>
<dbReference type="SUPFAM" id="SSF47819">
    <property type="entry name" value="HRDC-like"/>
    <property type="match status" value="1"/>
</dbReference>
<dbReference type="InterPro" id="IPR012337">
    <property type="entry name" value="RNaseH-like_sf"/>
</dbReference>
<dbReference type="STRING" id="675864.SAMN04489747_3181"/>
<dbReference type="GO" id="GO:0006139">
    <property type="term" value="P:nucleobase-containing compound metabolic process"/>
    <property type="evidence" value="ECO:0007669"/>
    <property type="project" value="InterPro"/>
</dbReference>
<evidence type="ECO:0000313" key="4">
    <source>
        <dbReference type="Proteomes" id="UP000198546"/>
    </source>
</evidence>
<evidence type="ECO:0000256" key="1">
    <source>
        <dbReference type="SAM" id="MobiDB-lite"/>
    </source>
</evidence>
<keyword evidence="4" id="KW-1185">Reference proteome</keyword>
<dbReference type="AlphaFoldDB" id="A0A1G7C6M4"/>
<dbReference type="InterPro" id="IPR051086">
    <property type="entry name" value="RNase_D-like"/>
</dbReference>
<protein>
    <submittedName>
        <fullName evidence="3">Ribonuclease D</fullName>
    </submittedName>
</protein>
<dbReference type="GO" id="GO:0003676">
    <property type="term" value="F:nucleic acid binding"/>
    <property type="evidence" value="ECO:0007669"/>
    <property type="project" value="InterPro"/>
</dbReference>
<dbReference type="InterPro" id="IPR002121">
    <property type="entry name" value="HRDC_dom"/>
</dbReference>
<dbReference type="Gene3D" id="1.10.150.80">
    <property type="entry name" value="HRDC domain"/>
    <property type="match status" value="2"/>
</dbReference>
<dbReference type="EMBL" id="LT629688">
    <property type="protein sequence ID" value="SDE35044.1"/>
    <property type="molecule type" value="Genomic_DNA"/>
</dbReference>